<feature type="non-terminal residue" evidence="1">
    <location>
        <position position="1"/>
    </location>
</feature>
<proteinExistence type="predicted"/>
<dbReference type="AlphaFoldDB" id="A0A8S4QKJ1"/>
<feature type="non-terminal residue" evidence="1">
    <location>
        <position position="100"/>
    </location>
</feature>
<sequence length="100" mass="11174">CAIHVRALRSGRVHSGHLPRSHNCHLLFPAPSPKNALLIDLHKLNVPCSSGFIKFAPNAPTLCGKLEQIPPPNRRYIYQSTNNPEMELHGRPTFAATYRL</sequence>
<dbReference type="OrthoDB" id="2142683at2759"/>
<name>A0A8S4QKJ1_9NEOP</name>
<reference evidence="1" key="1">
    <citation type="submission" date="2022-03" db="EMBL/GenBank/DDBJ databases">
        <authorList>
            <person name="Lindestad O."/>
        </authorList>
    </citation>
    <scope>NUCLEOTIDE SEQUENCE</scope>
</reference>
<organism evidence="1 2">
    <name type="scientific">Pararge aegeria aegeria</name>
    <dbReference type="NCBI Taxonomy" id="348720"/>
    <lineage>
        <taxon>Eukaryota</taxon>
        <taxon>Metazoa</taxon>
        <taxon>Ecdysozoa</taxon>
        <taxon>Arthropoda</taxon>
        <taxon>Hexapoda</taxon>
        <taxon>Insecta</taxon>
        <taxon>Pterygota</taxon>
        <taxon>Neoptera</taxon>
        <taxon>Endopterygota</taxon>
        <taxon>Lepidoptera</taxon>
        <taxon>Glossata</taxon>
        <taxon>Ditrysia</taxon>
        <taxon>Papilionoidea</taxon>
        <taxon>Nymphalidae</taxon>
        <taxon>Satyrinae</taxon>
        <taxon>Satyrini</taxon>
        <taxon>Parargina</taxon>
        <taxon>Pararge</taxon>
    </lineage>
</organism>
<protein>
    <submittedName>
        <fullName evidence="1">Jg18112 protein</fullName>
    </submittedName>
</protein>
<evidence type="ECO:0000313" key="1">
    <source>
        <dbReference type="EMBL" id="CAH2210951.1"/>
    </source>
</evidence>
<comment type="caution">
    <text evidence="1">The sequence shown here is derived from an EMBL/GenBank/DDBJ whole genome shotgun (WGS) entry which is preliminary data.</text>
</comment>
<dbReference type="EMBL" id="CAKXAJ010008748">
    <property type="protein sequence ID" value="CAH2210951.1"/>
    <property type="molecule type" value="Genomic_DNA"/>
</dbReference>
<accession>A0A8S4QKJ1</accession>
<gene>
    <name evidence="1" type="primary">jg18112</name>
    <name evidence="1" type="ORF">PAEG_LOCUS2800</name>
</gene>
<evidence type="ECO:0000313" key="2">
    <source>
        <dbReference type="Proteomes" id="UP000838756"/>
    </source>
</evidence>
<keyword evidence="2" id="KW-1185">Reference proteome</keyword>
<dbReference type="Proteomes" id="UP000838756">
    <property type="component" value="Unassembled WGS sequence"/>
</dbReference>